<evidence type="ECO:0000256" key="6">
    <source>
        <dbReference type="PIRSR" id="PIRSR602129-50"/>
    </source>
</evidence>
<evidence type="ECO:0000256" key="8">
    <source>
        <dbReference type="SAM" id="MobiDB-lite"/>
    </source>
</evidence>
<feature type="region of interest" description="Disordered" evidence="8">
    <location>
        <begin position="1"/>
        <end position="143"/>
    </location>
</feature>
<comment type="caution">
    <text evidence="9">The sequence shown here is derived from an EMBL/GenBank/DDBJ whole genome shotgun (WGS) entry which is preliminary data.</text>
</comment>
<keyword evidence="10" id="KW-1185">Reference proteome</keyword>
<organism evidence="9 10">
    <name type="scientific">Streptomyces montanus</name>
    <dbReference type="NCBI Taxonomy" id="2580423"/>
    <lineage>
        <taxon>Bacteria</taxon>
        <taxon>Bacillati</taxon>
        <taxon>Actinomycetota</taxon>
        <taxon>Actinomycetes</taxon>
        <taxon>Kitasatosporales</taxon>
        <taxon>Streptomycetaceae</taxon>
        <taxon>Streptomyces</taxon>
    </lineage>
</organism>
<dbReference type="InterPro" id="IPR015424">
    <property type="entry name" value="PyrdxlP-dep_Trfase"/>
</dbReference>
<feature type="compositionally biased region" description="Basic residues" evidence="8">
    <location>
        <begin position="95"/>
        <end position="115"/>
    </location>
</feature>
<dbReference type="GO" id="GO:0004058">
    <property type="term" value="F:aromatic-L-amino-acid decarboxylase activity"/>
    <property type="evidence" value="ECO:0007669"/>
    <property type="project" value="UniProtKB-ARBA"/>
</dbReference>
<comment type="cofactor">
    <cofactor evidence="1 6 7">
        <name>pyridoxal 5'-phosphate</name>
        <dbReference type="ChEBI" id="CHEBI:597326"/>
    </cofactor>
</comment>
<comment type="similarity">
    <text evidence="2 7">Belongs to the group II decarboxylase family.</text>
</comment>
<keyword evidence="3" id="KW-0210">Decarboxylase</keyword>
<dbReference type="PROSITE" id="PS00392">
    <property type="entry name" value="DDC_GAD_HDC_YDC"/>
    <property type="match status" value="1"/>
</dbReference>
<keyword evidence="4 6" id="KW-0663">Pyridoxal phosphate</keyword>
<dbReference type="EC" id="4.1.1.22" evidence="9"/>
<dbReference type="SUPFAM" id="SSF53383">
    <property type="entry name" value="PLP-dependent transferases"/>
    <property type="match status" value="1"/>
</dbReference>
<evidence type="ECO:0000256" key="5">
    <source>
        <dbReference type="ARBA" id="ARBA00023239"/>
    </source>
</evidence>
<gene>
    <name evidence="9" type="ORF">FE633_11310</name>
</gene>
<evidence type="ECO:0000313" key="9">
    <source>
        <dbReference type="EMBL" id="TLS46124.1"/>
    </source>
</evidence>
<dbReference type="InterPro" id="IPR002129">
    <property type="entry name" value="PyrdxlP-dep_de-COase"/>
</dbReference>
<dbReference type="EMBL" id="VBZC01000010">
    <property type="protein sequence ID" value="TLS46124.1"/>
    <property type="molecule type" value="Genomic_DNA"/>
</dbReference>
<dbReference type="Proteomes" id="UP000305906">
    <property type="component" value="Unassembled WGS sequence"/>
</dbReference>
<dbReference type="Gene3D" id="3.40.640.10">
    <property type="entry name" value="Type I PLP-dependent aspartate aminotransferase-like (Major domain)"/>
    <property type="match status" value="1"/>
</dbReference>
<evidence type="ECO:0000256" key="3">
    <source>
        <dbReference type="ARBA" id="ARBA00022793"/>
    </source>
</evidence>
<feature type="modified residue" description="N6-(pyridoxal phosphate)lysine" evidence="6">
    <location>
        <position position="378"/>
    </location>
</feature>
<feature type="compositionally biased region" description="Low complexity" evidence="8">
    <location>
        <begin position="117"/>
        <end position="131"/>
    </location>
</feature>
<dbReference type="InterPro" id="IPR015421">
    <property type="entry name" value="PyrdxlP-dep_Trfase_major"/>
</dbReference>
<dbReference type="Pfam" id="PF00282">
    <property type="entry name" value="Pyridoxal_deC"/>
    <property type="match status" value="1"/>
</dbReference>
<dbReference type="PANTHER" id="PTHR46101:SF2">
    <property type="entry name" value="SERINE DECARBOXYLASE"/>
    <property type="match status" value="1"/>
</dbReference>
<evidence type="ECO:0000256" key="1">
    <source>
        <dbReference type="ARBA" id="ARBA00001933"/>
    </source>
</evidence>
<name>A0A5R9G013_9ACTN</name>
<keyword evidence="5 7" id="KW-0456">Lyase</keyword>
<dbReference type="NCBIfam" id="NF002748">
    <property type="entry name" value="PRK02769.1"/>
    <property type="match status" value="1"/>
</dbReference>
<evidence type="ECO:0000256" key="2">
    <source>
        <dbReference type="ARBA" id="ARBA00009533"/>
    </source>
</evidence>
<evidence type="ECO:0000313" key="10">
    <source>
        <dbReference type="Proteomes" id="UP000305906"/>
    </source>
</evidence>
<feature type="compositionally biased region" description="Pro residues" evidence="8">
    <location>
        <begin position="72"/>
        <end position="83"/>
    </location>
</feature>
<dbReference type="InterPro" id="IPR051151">
    <property type="entry name" value="Group_II_Decarboxylase"/>
</dbReference>
<dbReference type="GO" id="GO:0004398">
    <property type="term" value="F:histidine decarboxylase activity"/>
    <property type="evidence" value="ECO:0007669"/>
    <property type="project" value="UniProtKB-EC"/>
</dbReference>
<dbReference type="InterPro" id="IPR021115">
    <property type="entry name" value="Pyridoxal-P_BS"/>
</dbReference>
<dbReference type="AlphaFoldDB" id="A0A5R9G013"/>
<evidence type="ECO:0000256" key="4">
    <source>
        <dbReference type="ARBA" id="ARBA00022898"/>
    </source>
</evidence>
<dbReference type="PANTHER" id="PTHR46101">
    <property type="match status" value="1"/>
</dbReference>
<dbReference type="GO" id="GO:0019752">
    <property type="term" value="P:carboxylic acid metabolic process"/>
    <property type="evidence" value="ECO:0007669"/>
    <property type="project" value="InterPro"/>
</dbReference>
<dbReference type="GO" id="GO:0030170">
    <property type="term" value="F:pyridoxal phosphate binding"/>
    <property type="evidence" value="ECO:0007669"/>
    <property type="project" value="InterPro"/>
</dbReference>
<protein>
    <submittedName>
        <fullName evidence="9">Histidine decarboxylase</fullName>
        <ecNumber evidence="9">4.1.1.22</ecNumber>
    </submittedName>
</protein>
<reference evidence="9 10" key="1">
    <citation type="submission" date="2019-05" db="EMBL/GenBank/DDBJ databases">
        <title>Streptomyces sp. NEAU-C151, a novel actinomycete isolated from soil.</title>
        <authorList>
            <person name="Han L."/>
            <person name="Jiang H."/>
        </authorList>
    </citation>
    <scope>NUCLEOTIDE SEQUENCE [LARGE SCALE GENOMIC DNA]</scope>
    <source>
        <strain evidence="9 10">NEAU-C151</strain>
    </source>
</reference>
<sequence length="516" mass="54954">MRAGGPQPPPCLEPPAARPGPARTHRRGAQPPRCALARPPGHRRRGPHCPERSRRTGTQPARAPGRTRPVPGLTPRPPAPGGPPGDHRPRPLGTKPRHPCPARRNRRSGTAHRRPPVTDTATTRTAPDTVPENPELLIEDAPADTAADTARLLDLTSALRSEAPRILGFPGNLAFDFSDLGPALAVLTNNVGDPTSGDASGVHTKAYEQAVVRFLTQTAGARPDDVYGYVTTGGTEGILFGLATARRYLPHAHVYASDQAHYSVAKAAGLLGLRLVTLPSNDDGTLDPESLKLASFFHRRVNPHRGRGPGAIVVATIGTTMRGAYDDVTELRKWATAAGDVYVHADAASGGPIAAHAPSAPRWNFTHGADSISISGHKIIGAPVPCGVVLARKNLIDEPVIASEYTKASARTLGCSRSGLAALLLWSALRRLGHSGLRAHILRCLETAQYAVDQLTRAGVRPTRTTDSLTVCFDRPAAWVVRKWHLACEGSTAHLITVGHVTRTTIDDLCRDLRTP</sequence>
<evidence type="ECO:0000256" key="7">
    <source>
        <dbReference type="RuleBase" id="RU000382"/>
    </source>
</evidence>
<feature type="compositionally biased region" description="Pro residues" evidence="8">
    <location>
        <begin position="1"/>
        <end position="18"/>
    </location>
</feature>
<proteinExistence type="inferred from homology"/>
<accession>A0A5R9G013</accession>